<evidence type="ECO:0000256" key="4">
    <source>
        <dbReference type="ARBA" id="ARBA00022801"/>
    </source>
</evidence>
<evidence type="ECO:0000256" key="3">
    <source>
        <dbReference type="ARBA" id="ARBA00022722"/>
    </source>
</evidence>
<comment type="function">
    <text evidence="5">Could be a nuclease involved in processing of the 5'-end of pre-16S rRNA.</text>
</comment>
<dbReference type="InterPro" id="IPR006641">
    <property type="entry name" value="YqgF/RNaseH-like_dom"/>
</dbReference>
<proteinExistence type="inferred from homology"/>
<keyword evidence="2 5" id="KW-0690">Ribosome biogenesis</keyword>
<dbReference type="InterPro" id="IPR037027">
    <property type="entry name" value="YqgF/RNaseH-like_dom_sf"/>
</dbReference>
<evidence type="ECO:0000256" key="5">
    <source>
        <dbReference type="HAMAP-Rule" id="MF_00651"/>
    </source>
</evidence>
<dbReference type="SMART" id="SM00732">
    <property type="entry name" value="YqgFc"/>
    <property type="match status" value="1"/>
</dbReference>
<accession>A0A425Y6R6</accession>
<keyword evidence="1 5" id="KW-0963">Cytoplasm</keyword>
<dbReference type="Pfam" id="PF03652">
    <property type="entry name" value="RuvX"/>
    <property type="match status" value="1"/>
</dbReference>
<comment type="caution">
    <text evidence="7">The sequence shown here is derived from an EMBL/GenBank/DDBJ whole genome shotgun (WGS) entry which is preliminary data.</text>
</comment>
<dbReference type="Gene3D" id="3.30.420.140">
    <property type="entry name" value="YqgF/RNase H-like domain"/>
    <property type="match status" value="1"/>
</dbReference>
<dbReference type="PANTHER" id="PTHR33317">
    <property type="entry name" value="POLYNUCLEOTIDYL TRANSFERASE, RIBONUCLEASE H-LIKE SUPERFAMILY PROTEIN"/>
    <property type="match status" value="1"/>
</dbReference>
<evidence type="ECO:0000259" key="6">
    <source>
        <dbReference type="SMART" id="SM00732"/>
    </source>
</evidence>
<evidence type="ECO:0000256" key="2">
    <source>
        <dbReference type="ARBA" id="ARBA00022517"/>
    </source>
</evidence>
<gene>
    <name evidence="7" type="ORF">DWB61_02715</name>
</gene>
<dbReference type="GO" id="GO:0004518">
    <property type="term" value="F:nuclease activity"/>
    <property type="evidence" value="ECO:0007669"/>
    <property type="project" value="UniProtKB-KW"/>
</dbReference>
<sequence length="140" mass="16145">MARLLAIDYGRKRVGLAVSDPMQIIANGLDTVHAKDVLDYLQKYMETEEVECIVVGYPKQLNNEDSESMKYLKPFLGQLKKRFPEMPIEMVDERFTSKLAFQTMIDGGMTKKQRQNKAIIDQISATIILQSYMEAKRNMF</sequence>
<dbReference type="InterPro" id="IPR005227">
    <property type="entry name" value="YqgF"/>
</dbReference>
<dbReference type="OrthoDB" id="9796140at2"/>
<dbReference type="RefSeq" id="WP_125029358.1">
    <property type="nucleotide sequence ID" value="NZ_JAPXVP010000002.1"/>
</dbReference>
<comment type="subcellular location">
    <subcellularLocation>
        <location evidence="5">Cytoplasm</location>
    </subcellularLocation>
</comment>
<evidence type="ECO:0000313" key="7">
    <source>
        <dbReference type="EMBL" id="RRG24045.1"/>
    </source>
</evidence>
<feature type="domain" description="YqgF/RNase H-like" evidence="6">
    <location>
        <begin position="2"/>
        <end position="100"/>
    </location>
</feature>
<evidence type="ECO:0000313" key="8">
    <source>
        <dbReference type="Proteomes" id="UP000285794"/>
    </source>
</evidence>
<dbReference type="GO" id="GO:0000967">
    <property type="term" value="P:rRNA 5'-end processing"/>
    <property type="evidence" value="ECO:0007669"/>
    <property type="project" value="UniProtKB-UniRule"/>
</dbReference>
<dbReference type="GO" id="GO:0016788">
    <property type="term" value="F:hydrolase activity, acting on ester bonds"/>
    <property type="evidence" value="ECO:0007669"/>
    <property type="project" value="UniProtKB-UniRule"/>
</dbReference>
<keyword evidence="4 5" id="KW-0378">Hydrolase</keyword>
<evidence type="ECO:0000256" key="1">
    <source>
        <dbReference type="ARBA" id="ARBA00022490"/>
    </source>
</evidence>
<dbReference type="EC" id="3.1.-.-" evidence="5"/>
<comment type="similarity">
    <text evidence="5">Belongs to the YqgF HJR family.</text>
</comment>
<protein>
    <recommendedName>
        <fullName evidence="5">Putative pre-16S rRNA nuclease</fullName>
        <ecNumber evidence="5">3.1.-.-</ecNumber>
    </recommendedName>
</protein>
<dbReference type="AlphaFoldDB" id="A0A425Y6R6"/>
<dbReference type="Proteomes" id="UP000285794">
    <property type="component" value="Unassembled WGS sequence"/>
</dbReference>
<keyword evidence="3 5" id="KW-0540">Nuclease</keyword>
<dbReference type="HAMAP" id="MF_00651">
    <property type="entry name" value="Nuclease_YqgF"/>
    <property type="match status" value="1"/>
</dbReference>
<organism evidence="7 8">
    <name type="scientific">Ancylomarina euxinus</name>
    <dbReference type="NCBI Taxonomy" id="2283627"/>
    <lineage>
        <taxon>Bacteria</taxon>
        <taxon>Pseudomonadati</taxon>
        <taxon>Bacteroidota</taxon>
        <taxon>Bacteroidia</taxon>
        <taxon>Marinilabiliales</taxon>
        <taxon>Marinifilaceae</taxon>
        <taxon>Ancylomarina</taxon>
    </lineage>
</organism>
<dbReference type="EMBL" id="QQWG01000002">
    <property type="protein sequence ID" value="RRG24045.1"/>
    <property type="molecule type" value="Genomic_DNA"/>
</dbReference>
<dbReference type="CDD" id="cd16964">
    <property type="entry name" value="YqgF"/>
    <property type="match status" value="1"/>
</dbReference>
<dbReference type="SUPFAM" id="SSF53098">
    <property type="entry name" value="Ribonuclease H-like"/>
    <property type="match status" value="1"/>
</dbReference>
<dbReference type="PANTHER" id="PTHR33317:SF4">
    <property type="entry name" value="POLYNUCLEOTIDYL TRANSFERASE, RIBONUCLEASE H-LIKE SUPERFAMILY PROTEIN"/>
    <property type="match status" value="1"/>
</dbReference>
<reference evidence="7 8" key="1">
    <citation type="submission" date="2018-07" db="EMBL/GenBank/DDBJ databases">
        <title>Draft genome sequence of Ancylomarina sp. M1P.</title>
        <authorList>
            <person name="Yadav S."/>
            <person name="Villanueva L."/>
            <person name="Damste J.S.S."/>
        </authorList>
    </citation>
    <scope>NUCLEOTIDE SEQUENCE [LARGE SCALE GENOMIC DNA]</scope>
    <source>
        <strain evidence="7 8">M1P</strain>
    </source>
</reference>
<dbReference type="InterPro" id="IPR012337">
    <property type="entry name" value="RNaseH-like_sf"/>
</dbReference>
<dbReference type="GO" id="GO:0005829">
    <property type="term" value="C:cytosol"/>
    <property type="evidence" value="ECO:0007669"/>
    <property type="project" value="TreeGrafter"/>
</dbReference>
<dbReference type="NCBIfam" id="TIGR00250">
    <property type="entry name" value="RNAse_H_YqgF"/>
    <property type="match status" value="1"/>
</dbReference>
<keyword evidence="8" id="KW-1185">Reference proteome</keyword>
<name>A0A425Y6R6_9BACT</name>